<sequence>MNILNTKYFSWYNMMILGSQKIINPPYWIDFTATILSSGEIVYLGGRQSTSSSGNLTFAKMNEIYIFNTQSSSWDIINASGDVPNSRIGHSAVLNSNNDIIIYGGTSSEDWMTPATPDLIILKVDSNPYQWMIPQVNNKPSPRSFHSATIVGKYMIIAFGQLTGTSELTNSLNILNISDNTNYYWTSSYMSFIEQSTDTESTNLNQPFLSAHLATILGGTIGGIVVLIIMIVVTVLLIKTWKENSNMRGRQQLPSSQNS</sequence>
<dbReference type="Pfam" id="PF24681">
    <property type="entry name" value="Kelch_KLHDC2_KLHL20_DRC7"/>
    <property type="match status" value="1"/>
</dbReference>
<evidence type="ECO:0000256" key="2">
    <source>
        <dbReference type="ARBA" id="ARBA00022737"/>
    </source>
</evidence>
<keyword evidence="3" id="KW-1133">Transmembrane helix</keyword>
<keyword evidence="3" id="KW-0812">Transmembrane</keyword>
<keyword evidence="3" id="KW-0472">Membrane</keyword>
<keyword evidence="5" id="KW-1185">Reference proteome</keyword>
<dbReference type="Proteomes" id="UP000265703">
    <property type="component" value="Unassembled WGS sequence"/>
</dbReference>
<evidence type="ECO:0008006" key="6">
    <source>
        <dbReference type="Google" id="ProtNLM"/>
    </source>
</evidence>
<evidence type="ECO:0000313" key="5">
    <source>
        <dbReference type="Proteomes" id="UP000265703"/>
    </source>
</evidence>
<organism evidence="4 5">
    <name type="scientific">Glomus cerebriforme</name>
    <dbReference type="NCBI Taxonomy" id="658196"/>
    <lineage>
        <taxon>Eukaryota</taxon>
        <taxon>Fungi</taxon>
        <taxon>Fungi incertae sedis</taxon>
        <taxon>Mucoromycota</taxon>
        <taxon>Glomeromycotina</taxon>
        <taxon>Glomeromycetes</taxon>
        <taxon>Glomerales</taxon>
        <taxon>Glomeraceae</taxon>
        <taxon>Glomus</taxon>
    </lineage>
</organism>
<dbReference type="PANTHER" id="PTHR46093">
    <property type="entry name" value="ACYL-COA-BINDING DOMAIN-CONTAINING PROTEIN 5"/>
    <property type="match status" value="1"/>
</dbReference>
<evidence type="ECO:0000256" key="1">
    <source>
        <dbReference type="ARBA" id="ARBA00022441"/>
    </source>
</evidence>
<name>A0A397SL34_9GLOM</name>
<dbReference type="OrthoDB" id="432528at2759"/>
<accession>A0A397SL34</accession>
<dbReference type="InterPro" id="IPR011043">
    <property type="entry name" value="Gal_Oxase/kelch_b-propeller"/>
</dbReference>
<dbReference type="EMBL" id="QKYT01000584">
    <property type="protein sequence ID" value="RIA83294.1"/>
    <property type="molecule type" value="Genomic_DNA"/>
</dbReference>
<comment type="caution">
    <text evidence="4">The sequence shown here is derived from an EMBL/GenBank/DDBJ whole genome shotgun (WGS) entry which is preliminary data.</text>
</comment>
<gene>
    <name evidence="4" type="ORF">C1645_786732</name>
</gene>
<feature type="transmembrane region" description="Helical" evidence="3">
    <location>
        <begin position="213"/>
        <end position="238"/>
    </location>
</feature>
<proteinExistence type="predicted"/>
<evidence type="ECO:0000256" key="3">
    <source>
        <dbReference type="SAM" id="Phobius"/>
    </source>
</evidence>
<dbReference type="SUPFAM" id="SSF50965">
    <property type="entry name" value="Galactose oxidase, central domain"/>
    <property type="match status" value="1"/>
</dbReference>
<evidence type="ECO:0000313" key="4">
    <source>
        <dbReference type="EMBL" id="RIA83294.1"/>
    </source>
</evidence>
<dbReference type="InterPro" id="IPR015915">
    <property type="entry name" value="Kelch-typ_b-propeller"/>
</dbReference>
<protein>
    <recommendedName>
        <fullName evidence="6">Galactose oxidase</fullName>
    </recommendedName>
</protein>
<keyword evidence="1" id="KW-0880">Kelch repeat</keyword>
<dbReference type="Gene3D" id="2.120.10.80">
    <property type="entry name" value="Kelch-type beta propeller"/>
    <property type="match status" value="1"/>
</dbReference>
<dbReference type="AlphaFoldDB" id="A0A397SL34"/>
<dbReference type="PANTHER" id="PTHR46093:SF18">
    <property type="entry name" value="FIBRONECTIN TYPE-III DOMAIN-CONTAINING PROTEIN"/>
    <property type="match status" value="1"/>
</dbReference>
<reference evidence="4 5" key="1">
    <citation type="submission" date="2018-06" db="EMBL/GenBank/DDBJ databases">
        <title>Comparative genomics reveals the genomic features of Rhizophagus irregularis, R. cerebriforme, R. diaphanum and Gigaspora rosea, and their symbiotic lifestyle signature.</title>
        <authorList>
            <person name="Morin E."/>
            <person name="San Clemente H."/>
            <person name="Chen E.C.H."/>
            <person name="De La Providencia I."/>
            <person name="Hainaut M."/>
            <person name="Kuo A."/>
            <person name="Kohler A."/>
            <person name="Murat C."/>
            <person name="Tang N."/>
            <person name="Roy S."/>
            <person name="Loubradou J."/>
            <person name="Henrissat B."/>
            <person name="Grigoriev I.V."/>
            <person name="Corradi N."/>
            <person name="Roux C."/>
            <person name="Martin F.M."/>
        </authorList>
    </citation>
    <scope>NUCLEOTIDE SEQUENCE [LARGE SCALE GENOMIC DNA]</scope>
    <source>
        <strain evidence="4 5">DAOM 227022</strain>
    </source>
</reference>
<keyword evidence="2" id="KW-0677">Repeat</keyword>